<proteinExistence type="predicted"/>
<feature type="domain" description="Putative Flp pilus-assembly TadG-like N-terminal" evidence="2">
    <location>
        <begin position="14"/>
        <end position="60"/>
    </location>
</feature>
<evidence type="ECO:0000313" key="3">
    <source>
        <dbReference type="EMBL" id="GAW92837.1"/>
    </source>
</evidence>
<dbReference type="Pfam" id="PF13400">
    <property type="entry name" value="Tad"/>
    <property type="match status" value="1"/>
</dbReference>
<dbReference type="RefSeq" id="WP_238134256.1">
    <property type="nucleotide sequence ID" value="NZ_BDGJ01000101.1"/>
</dbReference>
<accession>A0A1Z5HU19</accession>
<keyword evidence="1" id="KW-0812">Transmembrane</keyword>
<dbReference type="InterPro" id="IPR028087">
    <property type="entry name" value="Tad_N"/>
</dbReference>
<keyword evidence="4" id="KW-1185">Reference proteome</keyword>
<evidence type="ECO:0000313" key="4">
    <source>
        <dbReference type="Proteomes" id="UP000197032"/>
    </source>
</evidence>
<organism evidence="3 4">
    <name type="scientific">Calderihabitans maritimus</name>
    <dbReference type="NCBI Taxonomy" id="1246530"/>
    <lineage>
        <taxon>Bacteria</taxon>
        <taxon>Bacillati</taxon>
        <taxon>Bacillota</taxon>
        <taxon>Clostridia</taxon>
        <taxon>Neomoorellales</taxon>
        <taxon>Calderihabitantaceae</taxon>
        <taxon>Calderihabitans</taxon>
    </lineage>
</organism>
<evidence type="ECO:0000256" key="1">
    <source>
        <dbReference type="SAM" id="Phobius"/>
    </source>
</evidence>
<keyword evidence="1" id="KW-1133">Transmembrane helix</keyword>
<comment type="caution">
    <text evidence="3">The sequence shown here is derived from an EMBL/GenBank/DDBJ whole genome shotgun (WGS) entry which is preliminary data.</text>
</comment>
<dbReference type="AlphaFoldDB" id="A0A1Z5HU19"/>
<protein>
    <recommendedName>
        <fullName evidence="2">Putative Flp pilus-assembly TadG-like N-terminal domain-containing protein</fullName>
    </recommendedName>
</protein>
<feature type="transmembrane region" description="Helical" evidence="1">
    <location>
        <begin position="16"/>
        <end position="42"/>
    </location>
</feature>
<gene>
    <name evidence="3" type="ORF">KKC1_19860</name>
</gene>
<name>A0A1Z5HU19_9FIRM</name>
<reference evidence="4" key="1">
    <citation type="journal article" date="2017" name="Appl. Environ. Microbiol.">
        <title>Genomic analysis of Calderihabitans maritimus KKC1, a thermophilic hydrogenogenic carboxydotrophic bacterium isolated from marine sediment.</title>
        <authorList>
            <person name="Omae K."/>
            <person name="Yoneda Y."/>
            <person name="Fukuyama Y."/>
            <person name="Yoshida T."/>
            <person name="Sako Y."/>
        </authorList>
    </citation>
    <scope>NUCLEOTIDE SEQUENCE [LARGE SCALE GENOMIC DNA]</scope>
    <source>
        <strain evidence="4">KKC1</strain>
    </source>
</reference>
<sequence>MKVFWDGLIGEEKGSVIVLTALSMVMLLGFTALVTDIGLAYLASQKLSRSIDAAALAGAQELPGNPDRAVEIAKEYARRNGLAEELMEIQVAQDRQSLRVKAVRPVRLFFGRILGIRDSLVQKASQAEVRSLLAVRGAAPLAVKQDNFVLGRRYILKYGAGSSRRENNLGPGNFGALALGKGGADQYEENLKYGYEGWLRVGEVVDTQTGNLSGPTLRAIDYRLSLCSHARQCTPQSFYRDCPRLLIVPVFVPWKVEGQQVKKVKITGFAAFFVEAVKGQGKESEVHGYFVETLASGITGHGLDFGLRGVRLAE</sequence>
<dbReference type="Proteomes" id="UP000197032">
    <property type="component" value="Unassembled WGS sequence"/>
</dbReference>
<evidence type="ECO:0000259" key="2">
    <source>
        <dbReference type="Pfam" id="PF13400"/>
    </source>
</evidence>
<dbReference type="EMBL" id="BDGJ01000101">
    <property type="protein sequence ID" value="GAW92837.1"/>
    <property type="molecule type" value="Genomic_DNA"/>
</dbReference>
<keyword evidence="1" id="KW-0472">Membrane</keyword>